<comment type="caution">
    <text evidence="5">The sequence shown here is derived from an EMBL/GenBank/DDBJ whole genome shotgun (WGS) entry which is preliminary data.</text>
</comment>
<name>A0A4R6ZRY8_9GAMM</name>
<evidence type="ECO:0000313" key="6">
    <source>
        <dbReference type="Proteomes" id="UP000295212"/>
    </source>
</evidence>
<dbReference type="SUPFAM" id="SSF52440">
    <property type="entry name" value="PreATP-grasp domain"/>
    <property type="match status" value="1"/>
</dbReference>
<dbReference type="PANTHER" id="PTHR45007:SF1">
    <property type="entry name" value="CARBOXYLASE, PUTATIVE (AFU_ORTHOLOGUE AFUA_5G07570)-RELATED"/>
    <property type="match status" value="1"/>
</dbReference>
<dbReference type="PROSITE" id="PS50979">
    <property type="entry name" value="BC"/>
    <property type="match status" value="1"/>
</dbReference>
<gene>
    <name evidence="5" type="ORF">DFP85_10653</name>
</gene>
<dbReference type="InterPro" id="IPR016185">
    <property type="entry name" value="PreATP-grasp_dom_sf"/>
</dbReference>
<proteinExistence type="predicted"/>
<keyword evidence="1" id="KW-0436">Ligase</keyword>
<evidence type="ECO:0000256" key="3">
    <source>
        <dbReference type="ARBA" id="ARBA00022840"/>
    </source>
</evidence>
<dbReference type="InterPro" id="IPR011764">
    <property type="entry name" value="Biotin_carboxylation_dom"/>
</dbReference>
<dbReference type="AlphaFoldDB" id="A0A4R6ZRY8"/>
<feature type="domain" description="Biotin carboxylation" evidence="4">
    <location>
        <begin position="8"/>
        <end position="301"/>
    </location>
</feature>
<dbReference type="PANTHER" id="PTHR45007">
    <property type="entry name" value="CARBOXYLASE, PUTATIVE (AFU_ORTHOLOGUE AFUA_5G07570)-RELATED"/>
    <property type="match status" value="1"/>
</dbReference>
<dbReference type="InterPro" id="IPR005479">
    <property type="entry name" value="CPAse_ATP-bd"/>
</dbReference>
<dbReference type="Pfam" id="PF02786">
    <property type="entry name" value="CPSase_L_D2"/>
    <property type="match status" value="1"/>
</dbReference>
<evidence type="ECO:0000313" key="5">
    <source>
        <dbReference type="EMBL" id="TDR54909.1"/>
    </source>
</evidence>
<keyword evidence="3" id="KW-0067">ATP-binding</keyword>
<keyword evidence="2" id="KW-0547">Nucleotide-binding</keyword>
<dbReference type="Proteomes" id="UP000295212">
    <property type="component" value="Unassembled WGS sequence"/>
</dbReference>
<dbReference type="Gene3D" id="3.30.470.20">
    <property type="entry name" value="ATP-grasp fold, B domain"/>
    <property type="match status" value="1"/>
</dbReference>
<evidence type="ECO:0000256" key="1">
    <source>
        <dbReference type="ARBA" id="ARBA00022598"/>
    </source>
</evidence>
<evidence type="ECO:0000259" key="4">
    <source>
        <dbReference type="PROSITE" id="PS50979"/>
    </source>
</evidence>
<dbReference type="RefSeq" id="WP_133635517.1">
    <property type="nucleotide sequence ID" value="NZ_SNZJ01000006.1"/>
</dbReference>
<sequence>MSWRTDRAFLRLLVAAQGLAALRVQQAGDELGLATHLAEGESEALVLRARALGCDALHPGEGSEHQLALAGACQRDGLRLIAPGEAMLEAMADRAAMRRLMREAGLPLAPAAGEGQQVRVPVLADGQGRVVHLAVRHAPRSGPALAPVPWLTPEQRSYLGQLAVQGVASLGPVGLVVATFRVAGNVIGFEAMSPGLSGDEALDEALIGIDPVVEQLRLAAGEPLRHRQSRLEARGHALLWQLPLAPAVHFGGGPGLRLDRPAVGGVARLVAWGRRPEVAWRRGRRALVELLGEAAAAAWMP</sequence>
<accession>A0A4R6ZRY8</accession>
<dbReference type="SUPFAM" id="SSF56059">
    <property type="entry name" value="Glutathione synthetase ATP-binding domain-like"/>
    <property type="match status" value="1"/>
</dbReference>
<reference evidence="5 6" key="1">
    <citation type="submission" date="2019-03" db="EMBL/GenBank/DDBJ databases">
        <title>Genomic Encyclopedia of Type Strains, Phase III (KMG-III): the genomes of soil and plant-associated and newly described type strains.</title>
        <authorList>
            <person name="Whitman W."/>
        </authorList>
    </citation>
    <scope>NUCLEOTIDE SEQUENCE [LARGE SCALE GENOMIC DNA]</scope>
    <source>
        <strain evidence="5 6">CECT 5797</strain>
    </source>
</reference>
<organism evidence="5 6">
    <name type="scientific">Halomonas ventosae</name>
    <dbReference type="NCBI Taxonomy" id="229007"/>
    <lineage>
        <taxon>Bacteria</taxon>
        <taxon>Pseudomonadati</taxon>
        <taxon>Pseudomonadota</taxon>
        <taxon>Gammaproteobacteria</taxon>
        <taxon>Oceanospirillales</taxon>
        <taxon>Halomonadaceae</taxon>
        <taxon>Halomonas</taxon>
    </lineage>
</organism>
<dbReference type="GO" id="GO:0016874">
    <property type="term" value="F:ligase activity"/>
    <property type="evidence" value="ECO:0007669"/>
    <property type="project" value="UniProtKB-KW"/>
</dbReference>
<dbReference type="OrthoDB" id="6165868at2"/>
<evidence type="ECO:0000256" key="2">
    <source>
        <dbReference type="ARBA" id="ARBA00022741"/>
    </source>
</evidence>
<dbReference type="GO" id="GO:0005524">
    <property type="term" value="F:ATP binding"/>
    <property type="evidence" value="ECO:0007669"/>
    <property type="project" value="UniProtKB-KW"/>
</dbReference>
<protein>
    <submittedName>
        <fullName evidence="5">Biotin carboxylase</fullName>
    </submittedName>
</protein>
<dbReference type="EMBL" id="SNZJ01000006">
    <property type="protein sequence ID" value="TDR54909.1"/>
    <property type="molecule type" value="Genomic_DNA"/>
</dbReference>